<evidence type="ECO:0000313" key="6">
    <source>
        <dbReference type="Proteomes" id="UP000249363"/>
    </source>
</evidence>
<dbReference type="RefSeq" id="XP_040732007.1">
    <property type="nucleotide sequence ID" value="XM_040875767.1"/>
</dbReference>
<dbReference type="GeneID" id="63792719"/>
<dbReference type="InterPro" id="IPR036736">
    <property type="entry name" value="ACP-like_sf"/>
</dbReference>
<dbReference type="Gene3D" id="3.30.300.30">
    <property type="match status" value="1"/>
</dbReference>
<dbReference type="STRING" id="1196081.A0A364KVG6"/>
<dbReference type="InterPro" id="IPR029063">
    <property type="entry name" value="SAM-dependent_MTases_sf"/>
</dbReference>
<dbReference type="InterPro" id="IPR020806">
    <property type="entry name" value="PKS_PP-bd"/>
</dbReference>
<keyword evidence="6" id="KW-1185">Reference proteome</keyword>
<dbReference type="PRINTS" id="PR00385">
    <property type="entry name" value="P450"/>
</dbReference>
<dbReference type="Gene3D" id="3.30.559.10">
    <property type="entry name" value="Chloramphenicol acetyltransferase-like domain"/>
    <property type="match status" value="3"/>
</dbReference>
<evidence type="ECO:0000313" key="5">
    <source>
        <dbReference type="EMBL" id="RAO67491.1"/>
    </source>
</evidence>
<dbReference type="PROSITE" id="PS50075">
    <property type="entry name" value="CARRIER"/>
    <property type="match status" value="2"/>
</dbReference>
<dbReference type="InterPro" id="IPR001128">
    <property type="entry name" value="Cyt_P450"/>
</dbReference>
<evidence type="ECO:0000259" key="4">
    <source>
        <dbReference type="PROSITE" id="PS50075"/>
    </source>
</evidence>
<dbReference type="SUPFAM" id="SSF48264">
    <property type="entry name" value="Cytochrome P450"/>
    <property type="match status" value="1"/>
</dbReference>
<dbReference type="Pfam" id="PF00501">
    <property type="entry name" value="AMP-binding"/>
    <property type="match status" value="1"/>
</dbReference>
<evidence type="ECO:0000256" key="3">
    <source>
        <dbReference type="ARBA" id="ARBA00022598"/>
    </source>
</evidence>
<dbReference type="InterPro" id="IPR045851">
    <property type="entry name" value="AMP-bd_C_sf"/>
</dbReference>
<dbReference type="PANTHER" id="PTHR45527:SF12">
    <property type="entry name" value="NONRIBOSOMAL PEPTIDE SYNTHETASE IVOA"/>
    <property type="match status" value="1"/>
</dbReference>
<dbReference type="InterPro" id="IPR009081">
    <property type="entry name" value="PP-bd_ACP"/>
</dbReference>
<dbReference type="EMBL" id="MIKG01000005">
    <property type="protein sequence ID" value="RAO67491.1"/>
    <property type="molecule type" value="Genomic_DNA"/>
</dbReference>
<keyword evidence="2" id="KW-0597">Phosphoprotein</keyword>
<gene>
    <name evidence="5" type="ORF">BHQ10_003503</name>
</gene>
<feature type="domain" description="Carrier" evidence="4">
    <location>
        <begin position="36"/>
        <end position="110"/>
    </location>
</feature>
<accession>A0A364KVG6</accession>
<evidence type="ECO:0000256" key="2">
    <source>
        <dbReference type="ARBA" id="ARBA00022553"/>
    </source>
</evidence>
<proteinExistence type="predicted"/>
<dbReference type="SMART" id="SM01294">
    <property type="entry name" value="PKS_PP_betabranch"/>
    <property type="match status" value="1"/>
</dbReference>
<dbReference type="GO" id="GO:0044550">
    <property type="term" value="P:secondary metabolite biosynthetic process"/>
    <property type="evidence" value="ECO:0007669"/>
    <property type="project" value="TreeGrafter"/>
</dbReference>
<keyword evidence="1" id="KW-0596">Phosphopantetheine</keyword>
<dbReference type="SUPFAM" id="SSF52777">
    <property type="entry name" value="CoA-dependent acyltransferases"/>
    <property type="match status" value="5"/>
</dbReference>
<dbReference type="Gene3D" id="3.40.50.980">
    <property type="match status" value="2"/>
</dbReference>
<dbReference type="GO" id="GO:0016705">
    <property type="term" value="F:oxidoreductase activity, acting on paired donors, with incorporation or reduction of molecular oxygen"/>
    <property type="evidence" value="ECO:0007669"/>
    <property type="project" value="InterPro"/>
</dbReference>
<evidence type="ECO:0000256" key="1">
    <source>
        <dbReference type="ARBA" id="ARBA00022450"/>
    </source>
</evidence>
<feature type="domain" description="Carrier" evidence="4">
    <location>
        <begin position="1078"/>
        <end position="1154"/>
    </location>
</feature>
<dbReference type="PANTHER" id="PTHR45527">
    <property type="entry name" value="NONRIBOSOMAL PEPTIDE SYNTHETASE"/>
    <property type="match status" value="1"/>
</dbReference>
<dbReference type="CDD" id="cd05918">
    <property type="entry name" value="A_NRPS_SidN3_like"/>
    <property type="match status" value="1"/>
</dbReference>
<dbReference type="Gene3D" id="2.30.38.10">
    <property type="entry name" value="Luciferase, Domain 3"/>
    <property type="match status" value="1"/>
</dbReference>
<dbReference type="GO" id="GO:0016874">
    <property type="term" value="F:ligase activity"/>
    <property type="evidence" value="ECO:0007669"/>
    <property type="project" value="UniProtKB-KW"/>
</dbReference>
<dbReference type="Gene3D" id="3.40.50.150">
    <property type="entry name" value="Vaccinia Virus protein VP39"/>
    <property type="match status" value="1"/>
</dbReference>
<dbReference type="InterPro" id="IPR036396">
    <property type="entry name" value="Cyt_P450_sf"/>
</dbReference>
<organism evidence="5 6">
    <name type="scientific">Talaromyces amestolkiae</name>
    <dbReference type="NCBI Taxonomy" id="1196081"/>
    <lineage>
        <taxon>Eukaryota</taxon>
        <taxon>Fungi</taxon>
        <taxon>Dikarya</taxon>
        <taxon>Ascomycota</taxon>
        <taxon>Pezizomycotina</taxon>
        <taxon>Eurotiomycetes</taxon>
        <taxon>Eurotiomycetidae</taxon>
        <taxon>Eurotiales</taxon>
        <taxon>Trichocomaceae</taxon>
        <taxon>Talaromyces</taxon>
        <taxon>Talaromyces sect. Talaromyces</taxon>
    </lineage>
</organism>
<dbReference type="CDD" id="cd19545">
    <property type="entry name" value="FUM14_C_NRPS-like"/>
    <property type="match status" value="1"/>
</dbReference>
<dbReference type="GO" id="GO:0043041">
    <property type="term" value="P:amino acid activation for nonribosomal peptide biosynthetic process"/>
    <property type="evidence" value="ECO:0007669"/>
    <property type="project" value="TreeGrafter"/>
</dbReference>
<dbReference type="InterPro" id="IPR010071">
    <property type="entry name" value="AA_adenyl_dom"/>
</dbReference>
<dbReference type="GO" id="GO:0020037">
    <property type="term" value="F:heme binding"/>
    <property type="evidence" value="ECO:0007669"/>
    <property type="project" value="InterPro"/>
</dbReference>
<dbReference type="Pfam" id="PF00067">
    <property type="entry name" value="p450"/>
    <property type="match status" value="1"/>
</dbReference>
<dbReference type="SUPFAM" id="SSF47336">
    <property type="entry name" value="ACP-like"/>
    <property type="match status" value="2"/>
</dbReference>
<dbReference type="InterPro" id="IPR000873">
    <property type="entry name" value="AMP-dep_synth/lig_dom"/>
</dbReference>
<dbReference type="Pfam" id="PF00668">
    <property type="entry name" value="Condensation"/>
    <property type="match status" value="3"/>
</dbReference>
<dbReference type="FunFam" id="3.40.50.980:FF:000001">
    <property type="entry name" value="Non-ribosomal peptide synthetase"/>
    <property type="match status" value="1"/>
</dbReference>
<dbReference type="NCBIfam" id="TIGR01733">
    <property type="entry name" value="AA-adenyl-dom"/>
    <property type="match status" value="1"/>
</dbReference>
<dbReference type="GO" id="GO:0005737">
    <property type="term" value="C:cytoplasm"/>
    <property type="evidence" value="ECO:0007669"/>
    <property type="project" value="TreeGrafter"/>
</dbReference>
<comment type="caution">
    <text evidence="5">The sequence shown here is derived from an EMBL/GenBank/DDBJ whole genome shotgun (WGS) entry which is preliminary data.</text>
</comment>
<dbReference type="SUPFAM" id="SSF53335">
    <property type="entry name" value="S-adenosyl-L-methionine-dependent methyltransferases"/>
    <property type="match status" value="1"/>
</dbReference>
<dbReference type="Pfam" id="PF00550">
    <property type="entry name" value="PP-binding"/>
    <property type="match status" value="2"/>
</dbReference>
<dbReference type="GO" id="GO:0031177">
    <property type="term" value="F:phosphopantetheine binding"/>
    <property type="evidence" value="ECO:0007669"/>
    <property type="project" value="InterPro"/>
</dbReference>
<dbReference type="FunFam" id="3.40.50.12780:FF:000014">
    <property type="entry name" value="Nonribosomal peptide synthetase 1"/>
    <property type="match status" value="1"/>
</dbReference>
<protein>
    <recommendedName>
        <fullName evidence="4">Carrier domain-containing protein</fullName>
    </recommendedName>
</protein>
<dbReference type="InterPro" id="IPR002401">
    <property type="entry name" value="Cyt_P450_E_grp-I"/>
</dbReference>
<dbReference type="OrthoDB" id="416786at2759"/>
<dbReference type="PRINTS" id="PR00463">
    <property type="entry name" value="EP450I"/>
</dbReference>
<dbReference type="Gene3D" id="1.10.630.10">
    <property type="entry name" value="Cytochrome P450"/>
    <property type="match status" value="1"/>
</dbReference>
<dbReference type="InterPro" id="IPR020845">
    <property type="entry name" value="AMP-binding_CS"/>
</dbReference>
<dbReference type="Gene3D" id="1.10.1200.10">
    <property type="entry name" value="ACP-like"/>
    <property type="match status" value="2"/>
</dbReference>
<dbReference type="InterPro" id="IPR001242">
    <property type="entry name" value="Condensation_dom"/>
</dbReference>
<dbReference type="SMART" id="SM00823">
    <property type="entry name" value="PKS_PP"/>
    <property type="match status" value="1"/>
</dbReference>
<keyword evidence="3" id="KW-0436">Ligase</keyword>
<dbReference type="InterPro" id="IPR023213">
    <property type="entry name" value="CAT-like_dom_sf"/>
</dbReference>
<dbReference type="GO" id="GO:0004497">
    <property type="term" value="F:monooxygenase activity"/>
    <property type="evidence" value="ECO:0007669"/>
    <property type="project" value="InterPro"/>
</dbReference>
<dbReference type="Gene3D" id="3.30.559.30">
    <property type="entry name" value="Nonribosomal peptide synthetase, condensation domain"/>
    <property type="match status" value="2"/>
</dbReference>
<dbReference type="GO" id="GO:0005506">
    <property type="term" value="F:iron ion binding"/>
    <property type="evidence" value="ECO:0007669"/>
    <property type="project" value="InterPro"/>
</dbReference>
<reference evidence="5 6" key="1">
    <citation type="journal article" date="2017" name="Biotechnol. Biofuels">
        <title>Differential beta-glucosidase expression as a function of carbon source availability in Talaromyces amestolkiae: a genomic and proteomic approach.</title>
        <authorList>
            <person name="de Eugenio L.I."/>
            <person name="Mendez-Liter J.A."/>
            <person name="Nieto-Dominguez M."/>
            <person name="Alonso L."/>
            <person name="Gil-Munoz J."/>
            <person name="Barriuso J."/>
            <person name="Prieto A."/>
            <person name="Martinez M.J."/>
        </authorList>
    </citation>
    <scope>NUCLEOTIDE SEQUENCE [LARGE SCALE GENOMIC DNA]</scope>
    <source>
        <strain evidence="5 6">CIB</strain>
    </source>
</reference>
<dbReference type="FunFam" id="3.30.300.30:FF:000015">
    <property type="entry name" value="Nonribosomal peptide synthase SidD"/>
    <property type="match status" value="1"/>
</dbReference>
<sequence>MQESASVSLLSSSVTTASLESSGPVSSASSVSDRLDSTKSILRGLWAEILSEDPDDIDDEASFFDIGGNSVLASELVSLAKKKQHLGLDIQDVFEYPTLHEMAAKSHHLVQQSEAVVEIPKFSILRHQNTTDDHIRTLCTKIAKKCSIHENNIEDIYPCSPLQEAMIAVSQGGRDSYMTQLVYSLGPEIDIQRFKKAWETVVRGNPVLRTRIIQESPYGMLQCVIKNDVLWVESHSLEAYLEEDRKKSMFEADNLIRFALIRDTISSTQRYLAITVHHAIVDATSLTYILDDVVNVYSGDQHPIARPMFNTFIQQIQQVDMDAADDFWSRQVNEASSSQFPSLPDKEFKPLASAHLIRSFQVDWNNPKFNITKPLLLRAAWGILLSLRSHNTDVSFAATLSGRSAFEGTIKDIAGPTITAVPVRHNFDDDEVTVGRYLQQIRQQAIDMMPYEHYGSLNVRRRHGDSGIRATDFQNLLLVQMDSEDTMRETLSKIDISPIEGVCLWYDPRILTEQSVDIIAAQFNTILTQLCHVDPQTPAQSSPKALALRAWDGDMTYEDLDYQSSVLAGHLTSHGVGPEVLVPLCFEKSKWMTVSILAVLKAGGAWVPLDHKFPIDRLRQITEKAKATIIVSSKNMAGKMKALITDNVIIPEILMNEAATSRQSTAPGSLESSSAGPDDTAYVLFTSGSTGEPKGVVMSHGSLCTGIIEQGRALGCSSQWRSLQFSAHTFDPSISEGLMTLCHGGCVCVPSEESRLNDLPGVIRQLEVNCAQLTPSVAQVIDPEEVPSLKRLIFVGEAANSDNVRKWAGKLQLVNAYGPTETCIYCSVKSDFTPNTSPTSVGKACGGNNWIVESEDHEQLAPVGCVGEVVVSGPSLGKGYLDNETATSAAFVTCSWLRNMQPFATSDRIYRTGDLAFYNPDGSMQLVGRKDNQVKVRGNRVELGEVERRLSKLSSLTTIMAYVPKAGPLQRQLITILSLNDNNLSARKDGPIRLSEAMSSTDTKLLLQQLRERLSREVPDYMIPSFWVVVDGIPLNNSGKLDRKVVKQWIEAIDDSQAALITQDIFGEADTSTAHIPQKYVNIYEPLRQVWSEVLDFDAQKIDPHTSFFTLNGNSLSAIKVVALSKKRGLIFTVQDLLLSRTLSRLCEVVELAESSSSLATEFSLAPAQKYLLSLYDNSVSDLQDHRSSLIQTLIELPRTAIQRAFDKLLRIHPMLRARFISVDGNLKYRIADPEGSYRLSFTQSRPVSEGEQDAIVRTAHNSIDLENGPVFSANIFRTEVGSFLYIVAHKLVTDEQSWNIIRAHLQRLLIKRLDMRIEPTFQQWNNKFSSVVSKVPASLRQQAGTLEFWGINEPGRSKQDVKHQLSMDISDLHLSTGALEYPSIRSILDKVSAAFVYVFYQVFTDYNPSIHIETDGRHLAANGMNFSDTVGPFSIFHQASLFYTDGLTHQPAPGVILAGIKKSHGIFIRQDGANSTYPDICIHYKPTPIASEYDTFFHEIDNSAQSKDFHSGYGIVDIAIQISRNLLTFGVYFNSKMKHQEPILDWASKTKDVLENAKLDPLLKNFDISIPEFPLLSLSTESMNKLMLEILPKVPGGLSNVEDVYPCSSMQVHMLEYQSRNPHLFSLRLNFEICSKEGISLDLNRLEESWKIVVNNHSILRTLFLKIEENSAIVQVVLRSVSNIVEICDPLSSYTAESPSGIQHNDLPLLKISPLPSGAVSCELKINHALTDGWTNALLQQELIREYLKLEQPEPVTSYRSFIARYVAADKELDINFWAEKLQNASPCNVKCLTLDPALESPSSTPISTLALPSTRREDFSIFCGKHGVTIATVIDLAWALTLELLTNNNDILFGHIVSGQARSIPELITTAGPTLNMLINRINLGSKSIPEMAHELQAFRLEGLSHDSCSPFEIAQRMGNLSLFNTAVNVSLDQPPPQESDLYVKHINLEDPWDIKMSVHSPAPTTPWSDPSRKVKDVAVAVTEKDATREVEWYQPVMKKLPSSTIEVFVNYAGLADEKETIEHIYAVRDKAWDVLPYPCIGLFRFLDFSIHLSPIYHTVVDRLRNGETLLDLGCCLGQDLRKVAYDSGVSTNLIGADIEAPFLELGYELFRDRDRFQGELRAGSIFDDDFLSDKYGKINMIYLGSFLHLFNTEQQAVIVNKLEKLLCPGPGALVFGRNLGAEQGGEFHMESIGWDLYRHSNETMQNLWASTGNRKWSVESSLSRYGSVAWDDSRRTWQGDETKQMIPTEVDIADVGAAREIHKVGGRYWKSEWYRRVVPVGVENIFSSVDPQIHAIHRRPLSAPIAEANLKQFEPIIDERVQLTIRKIRDELHTRGAADVFKWFNFMSTDILGELTFGESFRMLEYGKKNQYFLDIQNTASMHPIRTTFPALMRWNQHVPIPYIRSAAAASRRLAVYAEQSIERYKNMISLNPTNPKQTLFTKLFDANEKTLTDQEIRYNAHAYIVAGSDTTAVTLTYLVYAVLKYEHVKQKLLAELETVPLNMSDKDLQDLPYLNRVIQETLRVYSVVPSALPRVVPPEGATLVGYPLPGGTVVSTQAYTFHRDPTIWTNPNEFDPDRWINPTKDMKDAFLPWGAGSRSAALFFRNFPNARLTTKEGFSDRDMDQVMFFLMAPKGHRLLVEA</sequence>
<dbReference type="PROSITE" id="PS00455">
    <property type="entry name" value="AMP_BINDING"/>
    <property type="match status" value="1"/>
</dbReference>
<dbReference type="Proteomes" id="UP000249363">
    <property type="component" value="Unassembled WGS sequence"/>
</dbReference>
<name>A0A364KVG6_TALAM</name>
<dbReference type="SUPFAM" id="SSF56801">
    <property type="entry name" value="Acetyl-CoA synthetase-like"/>
    <property type="match status" value="1"/>
</dbReference>